<proteinExistence type="predicted"/>
<reference evidence="3" key="1">
    <citation type="submission" date="2019-08" db="EMBL/GenBank/DDBJ databases">
        <title>Limnoglobus roseus gen. nov., sp. nov., a novel freshwater planctomycete with a giant genome from the family Gemmataceae.</title>
        <authorList>
            <person name="Kulichevskaya I.S."/>
            <person name="Naumoff D.G."/>
            <person name="Miroshnikov K."/>
            <person name="Ivanova A."/>
            <person name="Philippov D.A."/>
            <person name="Hakobyan A."/>
            <person name="Rijpstra I.C."/>
            <person name="Sinninghe Damste J.S."/>
            <person name="Liesack W."/>
            <person name="Dedysh S.N."/>
        </authorList>
    </citation>
    <scope>NUCLEOTIDE SEQUENCE [LARGE SCALE GENOMIC DNA]</scope>
    <source>
        <strain evidence="3">PX52</strain>
    </source>
</reference>
<feature type="transmembrane region" description="Helical" evidence="1">
    <location>
        <begin position="71"/>
        <end position="89"/>
    </location>
</feature>
<organism evidence="2 3">
    <name type="scientific">Limnoglobus roseus</name>
    <dbReference type="NCBI Taxonomy" id="2598579"/>
    <lineage>
        <taxon>Bacteria</taxon>
        <taxon>Pseudomonadati</taxon>
        <taxon>Planctomycetota</taxon>
        <taxon>Planctomycetia</taxon>
        <taxon>Gemmatales</taxon>
        <taxon>Gemmataceae</taxon>
        <taxon>Limnoglobus</taxon>
    </lineage>
</organism>
<keyword evidence="3" id="KW-1185">Reference proteome</keyword>
<feature type="transmembrane region" description="Helical" evidence="1">
    <location>
        <begin position="121"/>
        <end position="141"/>
    </location>
</feature>
<feature type="transmembrane region" description="Helical" evidence="1">
    <location>
        <begin position="42"/>
        <end position="59"/>
    </location>
</feature>
<feature type="transmembrane region" description="Helical" evidence="1">
    <location>
        <begin position="16"/>
        <end position="35"/>
    </location>
</feature>
<accession>A0A5C1ATD2</accession>
<dbReference type="EMBL" id="CP042425">
    <property type="protein sequence ID" value="QEL20862.1"/>
    <property type="molecule type" value="Genomic_DNA"/>
</dbReference>
<dbReference type="KEGG" id="lrs:PX52LOC_07982"/>
<feature type="transmembrane region" description="Helical" evidence="1">
    <location>
        <begin position="96"/>
        <end position="115"/>
    </location>
</feature>
<dbReference type="RefSeq" id="WP_149115114.1">
    <property type="nucleotide sequence ID" value="NZ_CP042425.1"/>
</dbReference>
<sequence>MQLPPTPMILDELRTTVGPSFLIGVGVLIFYRLVLGKSYTPLAAVVALVLSLAVGNHLGQLNPAWWPTEKRFTWLLWLAAAGSLAAAVVRSLKWPTVGHALWAAVAAVAVIRVVPKDYLTTPTWAVPAFVLLAAAVGFGLMRLSERRPGPLTPFVMAAALMTAGAVVIHAHSKSLLDVATLGGMCLFGIAAVVLVTKGDAGPALPGAAFLLTGVLLAGHYETFSKVPTTAFVLPAVAPLLALVGLIPAVDRQQPWVRLVIVLLPVLAVLAVAGGLAAANESLAFGEDEY</sequence>
<keyword evidence="1" id="KW-0472">Membrane</keyword>
<keyword evidence="1" id="KW-1133">Transmembrane helix</keyword>
<dbReference type="AlphaFoldDB" id="A0A5C1ATD2"/>
<name>A0A5C1ATD2_9BACT</name>
<keyword evidence="1" id="KW-0812">Transmembrane</keyword>
<evidence type="ECO:0000256" key="1">
    <source>
        <dbReference type="SAM" id="Phobius"/>
    </source>
</evidence>
<protein>
    <submittedName>
        <fullName evidence="2">Uncharacterized protein</fullName>
    </submittedName>
</protein>
<feature type="transmembrane region" description="Helical" evidence="1">
    <location>
        <begin position="203"/>
        <end position="220"/>
    </location>
</feature>
<feature type="transmembrane region" description="Helical" evidence="1">
    <location>
        <begin position="178"/>
        <end position="196"/>
    </location>
</feature>
<gene>
    <name evidence="2" type="ORF">PX52LOC_07982</name>
</gene>
<evidence type="ECO:0000313" key="3">
    <source>
        <dbReference type="Proteomes" id="UP000324974"/>
    </source>
</evidence>
<feature type="transmembrane region" description="Helical" evidence="1">
    <location>
        <begin position="153"/>
        <end position="172"/>
    </location>
</feature>
<evidence type="ECO:0000313" key="2">
    <source>
        <dbReference type="EMBL" id="QEL20862.1"/>
    </source>
</evidence>
<feature type="transmembrane region" description="Helical" evidence="1">
    <location>
        <begin position="226"/>
        <end position="246"/>
    </location>
</feature>
<feature type="transmembrane region" description="Helical" evidence="1">
    <location>
        <begin position="258"/>
        <end position="278"/>
    </location>
</feature>
<dbReference type="Proteomes" id="UP000324974">
    <property type="component" value="Chromosome"/>
</dbReference>